<dbReference type="SMART" id="SM00209">
    <property type="entry name" value="TSP1"/>
    <property type="match status" value="6"/>
</dbReference>
<keyword evidence="15" id="KW-1185">Reference proteome</keyword>
<feature type="domain" description="Spondin-like TSP1" evidence="13">
    <location>
        <begin position="39"/>
        <end position="86"/>
    </location>
</feature>
<proteinExistence type="predicted"/>
<dbReference type="EMBL" id="JARQWQ010000013">
    <property type="protein sequence ID" value="KAK2567949.1"/>
    <property type="molecule type" value="Genomic_DNA"/>
</dbReference>
<evidence type="ECO:0000313" key="14">
    <source>
        <dbReference type="EMBL" id="KAK2567949.1"/>
    </source>
</evidence>
<keyword evidence="7 11" id="KW-1133">Transmembrane helix</keyword>
<dbReference type="PROSITE" id="PS50092">
    <property type="entry name" value="TSP1"/>
    <property type="match status" value="4"/>
</dbReference>
<dbReference type="Pfam" id="PF00090">
    <property type="entry name" value="TSP_1"/>
    <property type="match status" value="4"/>
</dbReference>
<dbReference type="Gene3D" id="2.20.100.10">
    <property type="entry name" value="Thrombospondin type-1 (TSP1) repeat"/>
    <property type="match status" value="6"/>
</dbReference>
<dbReference type="InterPro" id="IPR036383">
    <property type="entry name" value="TSP1_rpt_sf"/>
</dbReference>
<feature type="chain" id="PRO_5042092853" evidence="12">
    <location>
        <begin position="22"/>
        <end position="692"/>
    </location>
</feature>
<reference evidence="14" key="1">
    <citation type="journal article" date="2023" name="G3 (Bethesda)">
        <title>Whole genome assembly and annotation of the endangered Caribbean coral Acropora cervicornis.</title>
        <authorList>
            <person name="Selwyn J.D."/>
            <person name="Vollmer S.V."/>
        </authorList>
    </citation>
    <scope>NUCLEOTIDE SEQUENCE</scope>
    <source>
        <strain evidence="14">K2</strain>
    </source>
</reference>
<feature type="domain" description="Spondin-like TSP1" evidence="13">
    <location>
        <begin position="513"/>
        <end position="560"/>
    </location>
</feature>
<organism evidence="14 15">
    <name type="scientific">Acropora cervicornis</name>
    <name type="common">Staghorn coral</name>
    <dbReference type="NCBI Taxonomy" id="6130"/>
    <lineage>
        <taxon>Eukaryota</taxon>
        <taxon>Metazoa</taxon>
        <taxon>Cnidaria</taxon>
        <taxon>Anthozoa</taxon>
        <taxon>Hexacorallia</taxon>
        <taxon>Scleractinia</taxon>
        <taxon>Astrocoeniina</taxon>
        <taxon>Acroporidae</taxon>
        <taxon>Acropora</taxon>
    </lineage>
</organism>
<keyword evidence="4 11" id="KW-0812">Transmembrane</keyword>
<feature type="transmembrane region" description="Helical" evidence="11">
    <location>
        <begin position="104"/>
        <end position="128"/>
    </location>
</feature>
<keyword evidence="6" id="KW-0677">Repeat</keyword>
<evidence type="ECO:0000313" key="15">
    <source>
        <dbReference type="Proteomes" id="UP001249851"/>
    </source>
</evidence>
<keyword evidence="8 11" id="KW-0472">Membrane</keyword>
<evidence type="ECO:0000259" key="13">
    <source>
        <dbReference type="Pfam" id="PF19028"/>
    </source>
</evidence>
<dbReference type="AlphaFoldDB" id="A0AAD9VB81"/>
<evidence type="ECO:0000256" key="8">
    <source>
        <dbReference type="ARBA" id="ARBA00023136"/>
    </source>
</evidence>
<comment type="caution">
    <text evidence="14">The sequence shown here is derived from an EMBL/GenBank/DDBJ whole genome shotgun (WGS) entry which is preliminary data.</text>
</comment>
<keyword evidence="9" id="KW-1015">Disulfide bond</keyword>
<evidence type="ECO:0000256" key="1">
    <source>
        <dbReference type="ARBA" id="ARBA00004167"/>
    </source>
</evidence>
<evidence type="ECO:0000256" key="11">
    <source>
        <dbReference type="SAM" id="Phobius"/>
    </source>
</evidence>
<dbReference type="GO" id="GO:0016020">
    <property type="term" value="C:membrane"/>
    <property type="evidence" value="ECO:0007669"/>
    <property type="project" value="UniProtKB-SubCell"/>
</dbReference>
<name>A0AAD9VB81_ACRCE</name>
<feature type="signal peptide" evidence="12">
    <location>
        <begin position="1"/>
        <end position="21"/>
    </location>
</feature>
<evidence type="ECO:0000256" key="3">
    <source>
        <dbReference type="ARBA" id="ARBA00022525"/>
    </source>
</evidence>
<keyword evidence="5 12" id="KW-0732">Signal</keyword>
<dbReference type="PANTHER" id="PTHR22906:SF43">
    <property type="entry name" value="PROPERDIN"/>
    <property type="match status" value="1"/>
</dbReference>
<comment type="subcellular location">
    <subcellularLocation>
        <location evidence="1">Membrane</location>
        <topology evidence="1">Single-pass membrane protein</topology>
    </subcellularLocation>
    <subcellularLocation>
        <location evidence="2">Secreted</location>
    </subcellularLocation>
</comment>
<accession>A0AAD9VB81</accession>
<evidence type="ECO:0000256" key="6">
    <source>
        <dbReference type="ARBA" id="ARBA00022737"/>
    </source>
</evidence>
<protein>
    <submittedName>
        <fullName evidence="14">Hemicentin-1</fullName>
    </submittedName>
</protein>
<dbReference type="Proteomes" id="UP001249851">
    <property type="component" value="Unassembled WGS sequence"/>
</dbReference>
<sequence>MSRLLWFALLFSLITVDQTDGWIRRRRRRRCSRVNCAVTWGSWSSCPRSCGGGIKYRLGTVTRQPACGGSPCPALRQFLSCNSQSCPGNGLTKNSKRQNPPKPFSASLMLSIGLGLGFDLGRAGILFLSFSFRRKRMFFITWTRNGILMINRFILPTSQTKAKWKYKFFFYEITLLTLWSFNAVNGGWSSWFVSTPCNVTCGSGKEELNRACTNPQPKHGGNPCNGVSRKEQKCTRKPCPSHNCVPLRLGCAKPTLKSKFLINFSLIAIVLVHGGWSGWSLWRPCSVTCGSGVETLLRNCTNPAPQHGGEGCKGSAVRSNVCKKDHCPVDGGWSEWGEWTDCSVTCGSGVMSRKRNCDEVGCYGKFPGSSLLRGFKSEIQWSVPPLYKQMQKVIEKCARVAREEGMNFFALEDFGNCFGAREFPAGSQTGAMACNFGVGFQNIEDHFGVELLADCEVDISFSSCWARRLSMEIRMPRLLWFALLFSLITMDQTDGWRRRRRRRKCSRVDCAVTWRSWSSCSRSCGGGTQYRHGSITRQPACGGSPCPALKQYQSCNSHNCPVDCGWSEWSQWTGCSVICGRVLRHASEIVTIQRQSPAEDLARELPKFFNRVTLQRYVLSEIQWFGRPLPNQMEKVIKKCAGVAAKKGMKYYALEDFGNCYGARTFSAYSQTKAACCFFGIGLKNVFFVYKT</sequence>
<feature type="transmembrane region" description="Helical" evidence="11">
    <location>
        <begin position="260"/>
        <end position="282"/>
    </location>
</feature>
<evidence type="ECO:0000256" key="2">
    <source>
        <dbReference type="ARBA" id="ARBA00004613"/>
    </source>
</evidence>
<evidence type="ECO:0000256" key="4">
    <source>
        <dbReference type="ARBA" id="ARBA00022692"/>
    </source>
</evidence>
<dbReference type="InterPro" id="IPR000884">
    <property type="entry name" value="TSP1_rpt"/>
</dbReference>
<keyword evidence="10" id="KW-0325">Glycoprotein</keyword>
<keyword evidence="3" id="KW-0964">Secreted</keyword>
<dbReference type="FunFam" id="2.20.100.10:FF:000001">
    <property type="entry name" value="semaphorin-5A isoform X1"/>
    <property type="match status" value="1"/>
</dbReference>
<gene>
    <name evidence="14" type="ORF">P5673_007847</name>
</gene>
<dbReference type="SUPFAM" id="SSF82895">
    <property type="entry name" value="TSP-1 type 1 repeat"/>
    <property type="match status" value="6"/>
</dbReference>
<evidence type="ECO:0000256" key="5">
    <source>
        <dbReference type="ARBA" id="ARBA00022729"/>
    </source>
</evidence>
<dbReference type="FunFam" id="2.20.100.10:FF:000007">
    <property type="entry name" value="Thrombospondin 1"/>
    <property type="match status" value="1"/>
</dbReference>
<dbReference type="Pfam" id="PF19028">
    <property type="entry name" value="TSP1_spondin"/>
    <property type="match status" value="2"/>
</dbReference>
<evidence type="ECO:0000256" key="10">
    <source>
        <dbReference type="ARBA" id="ARBA00023180"/>
    </source>
</evidence>
<evidence type="ECO:0000256" key="9">
    <source>
        <dbReference type="ARBA" id="ARBA00023157"/>
    </source>
</evidence>
<reference evidence="14" key="2">
    <citation type="journal article" date="2023" name="Science">
        <title>Genomic signatures of disease resistance in endangered staghorn corals.</title>
        <authorList>
            <person name="Vollmer S.V."/>
            <person name="Selwyn J.D."/>
            <person name="Despard B.A."/>
            <person name="Roesel C.L."/>
        </authorList>
    </citation>
    <scope>NUCLEOTIDE SEQUENCE</scope>
    <source>
        <strain evidence="14">K2</strain>
    </source>
</reference>
<evidence type="ECO:0000256" key="7">
    <source>
        <dbReference type="ARBA" id="ARBA00022989"/>
    </source>
</evidence>
<dbReference type="InterPro" id="IPR052065">
    <property type="entry name" value="Compl_asym_regulator"/>
</dbReference>
<evidence type="ECO:0000256" key="12">
    <source>
        <dbReference type="SAM" id="SignalP"/>
    </source>
</evidence>
<dbReference type="InterPro" id="IPR044004">
    <property type="entry name" value="TSP1_spondin_dom"/>
</dbReference>
<dbReference type="PANTHER" id="PTHR22906">
    <property type="entry name" value="PROPERDIN"/>
    <property type="match status" value="1"/>
</dbReference>